<keyword evidence="3" id="KW-0378">Hydrolase</keyword>
<evidence type="ECO:0000313" key="3">
    <source>
        <dbReference type="EMBL" id="QJA80400.1"/>
    </source>
</evidence>
<name>A0A6M3KEV7_9ZZZZ</name>
<dbReference type="GO" id="GO:0016787">
    <property type="term" value="F:hydrolase activity"/>
    <property type="evidence" value="ECO:0007669"/>
    <property type="project" value="UniProtKB-KW"/>
</dbReference>
<dbReference type="EMBL" id="MT142420">
    <property type="protein sequence ID" value="QJA80400.1"/>
    <property type="molecule type" value="Genomic_DNA"/>
</dbReference>
<protein>
    <submittedName>
        <fullName evidence="3">Putative cell wall hydrolase</fullName>
    </submittedName>
</protein>
<gene>
    <name evidence="3" type="ORF">MM415A00726_0013</name>
    <name evidence="2" type="ORF">MM415B00544_0030</name>
</gene>
<dbReference type="Pfam" id="PF07486">
    <property type="entry name" value="Hydrolase_2"/>
    <property type="match status" value="1"/>
</dbReference>
<proteinExistence type="predicted"/>
<feature type="domain" description="Cell wall hydrolase SleB" evidence="1">
    <location>
        <begin position="25"/>
        <end position="135"/>
    </location>
</feature>
<reference evidence="3" key="1">
    <citation type="submission" date="2020-03" db="EMBL/GenBank/DDBJ databases">
        <title>The deep terrestrial virosphere.</title>
        <authorList>
            <person name="Holmfeldt K."/>
            <person name="Nilsson E."/>
            <person name="Simone D."/>
            <person name="Lopez-Fernandez M."/>
            <person name="Wu X."/>
            <person name="de Brujin I."/>
            <person name="Lundin D."/>
            <person name="Andersson A."/>
            <person name="Bertilsson S."/>
            <person name="Dopson M."/>
        </authorList>
    </citation>
    <scope>NUCLEOTIDE SEQUENCE</scope>
    <source>
        <strain evidence="3">MM415A00726</strain>
        <strain evidence="2">MM415B00544</strain>
    </source>
</reference>
<dbReference type="InterPro" id="IPR042047">
    <property type="entry name" value="SleB_dom1"/>
</dbReference>
<organism evidence="3">
    <name type="scientific">viral metagenome</name>
    <dbReference type="NCBI Taxonomy" id="1070528"/>
    <lineage>
        <taxon>unclassified sequences</taxon>
        <taxon>metagenomes</taxon>
        <taxon>organismal metagenomes</taxon>
    </lineage>
</organism>
<sequence length="140" mass="16045">MTAIEKQRQADMVFLALVVWREARGESDEGKAGVIHCVLNRVDNPKWWGRNVCQVIFKKWQFSSMTDPKDPQLTNWPDPESESWQKCFRLAECAIFGTLENPVPEADSYHDISIPDPAWAPSSKFIGQIGRIKFYNTDNA</sequence>
<accession>A0A6M3KEV7</accession>
<evidence type="ECO:0000259" key="1">
    <source>
        <dbReference type="Pfam" id="PF07486"/>
    </source>
</evidence>
<dbReference type="AlphaFoldDB" id="A0A6M3KEV7"/>
<dbReference type="EMBL" id="MT141512">
    <property type="protein sequence ID" value="QJA64085.1"/>
    <property type="molecule type" value="Genomic_DNA"/>
</dbReference>
<dbReference type="InterPro" id="IPR011105">
    <property type="entry name" value="Cell_wall_hydrolase_SleB"/>
</dbReference>
<evidence type="ECO:0000313" key="2">
    <source>
        <dbReference type="EMBL" id="QJA64085.1"/>
    </source>
</evidence>
<dbReference type="Gene3D" id="1.10.10.2520">
    <property type="entry name" value="Cell wall hydrolase SleB, domain 1"/>
    <property type="match status" value="1"/>
</dbReference>